<dbReference type="RefSeq" id="WP_051781277.1">
    <property type="nucleotide sequence ID" value="NZ_BCTH01000044.1"/>
</dbReference>
<evidence type="ECO:0000313" key="1">
    <source>
        <dbReference type="EMBL" id="CDG85685.1"/>
    </source>
</evidence>
<keyword evidence="2" id="KW-1185">Reference proteome</keyword>
<protein>
    <recommendedName>
        <fullName evidence="3">Iron-containing redox enzyme family protein</fullName>
    </recommendedName>
</protein>
<dbReference type="PATRIC" id="fig|1349767.4.peg.1697"/>
<dbReference type="SUPFAM" id="SSF48613">
    <property type="entry name" value="Heme oxygenase-like"/>
    <property type="match status" value="1"/>
</dbReference>
<gene>
    <name evidence="1" type="ORF">GJA_5087</name>
</gene>
<proteinExistence type="predicted"/>
<dbReference type="Pfam" id="PF14518">
    <property type="entry name" value="Haem_oxygenas_2"/>
    <property type="match status" value="1"/>
</dbReference>
<dbReference type="OrthoDB" id="277294at2"/>
<reference evidence="1 2" key="1">
    <citation type="journal article" date="2015" name="Genome Announc.">
        <title>Genome Sequence of Mushroom Soft-Rot Pathogen Janthinobacterium agaricidamnosum.</title>
        <authorList>
            <person name="Graupner K."/>
            <person name="Lackner G."/>
            <person name="Hertweck C."/>
        </authorList>
    </citation>
    <scope>NUCLEOTIDE SEQUENCE [LARGE SCALE GENOMIC DNA]</scope>
    <source>
        <strain evidence="2">NBRC 102515 / DSM 9628</strain>
    </source>
</reference>
<accession>W0VDE6</accession>
<name>W0VDE6_9BURK</name>
<dbReference type="Proteomes" id="UP000027604">
    <property type="component" value="Chromosome I"/>
</dbReference>
<dbReference type="HOGENOM" id="CLU_794048_0_0_4"/>
<evidence type="ECO:0008006" key="3">
    <source>
        <dbReference type="Google" id="ProtNLM"/>
    </source>
</evidence>
<dbReference type="KEGG" id="jag:GJA_5087"/>
<evidence type="ECO:0000313" key="2">
    <source>
        <dbReference type="Proteomes" id="UP000027604"/>
    </source>
</evidence>
<organism evidence="1 2">
    <name type="scientific">Janthinobacterium agaricidamnosum NBRC 102515 = DSM 9628</name>
    <dbReference type="NCBI Taxonomy" id="1349767"/>
    <lineage>
        <taxon>Bacteria</taxon>
        <taxon>Pseudomonadati</taxon>
        <taxon>Pseudomonadota</taxon>
        <taxon>Betaproteobacteria</taxon>
        <taxon>Burkholderiales</taxon>
        <taxon>Oxalobacteraceae</taxon>
        <taxon>Janthinobacterium</taxon>
    </lineage>
</organism>
<dbReference type="Gene3D" id="1.20.910.10">
    <property type="entry name" value="Heme oxygenase-like"/>
    <property type="match status" value="1"/>
</dbReference>
<dbReference type="SMART" id="SM01236">
    <property type="entry name" value="Haem_oxygenase_2"/>
    <property type="match status" value="1"/>
</dbReference>
<dbReference type="AlphaFoldDB" id="W0VDE6"/>
<sequence length="349" mass="39781">MLKLSSITSDSPALQAYQWPPVPAFTALQPDLRAFLELDLLGQTACINHVERRSSERGELLNNYLGTIYSYHYGYADSPCFLRNDIELESRLARAKLVLEEDLVNHWLPVTPIPQFDDQQAAANYLREYVDANAALHHPLFDYLRDEAEPAALMEFLRLETCRNEIVDDEIALLLCGLQGNMKKAIASNLWDECGNGSLEKFHTYWLRRLVEQLQDWEQLPQYRASSKPWFSSIISNTFNALVTRPAYKCRAYGMFLTTEARVAPHFSAIMGGLRRTGLDHRDIAVYFDTHMRIDPHHTDELLTAFSHQEPALNPVQVAEVVRGAHFAVAAGMAQYGRVLAYFQDKYPA</sequence>
<dbReference type="STRING" id="1349767.GJA_5087"/>
<dbReference type="EMBL" id="HG322949">
    <property type="protein sequence ID" value="CDG85685.1"/>
    <property type="molecule type" value="Genomic_DNA"/>
</dbReference>
<dbReference type="eggNOG" id="COG2718">
    <property type="taxonomic scope" value="Bacteria"/>
</dbReference>
<dbReference type="InterPro" id="IPR016084">
    <property type="entry name" value="Haem_Oase-like_multi-hlx"/>
</dbReference>